<sequence length="451" mass="49769">MAYHKETLKLEMKEVVFVKPSNPISSSILSLSDFDRRTDCNGLGQIILVYQSQNIDSPTNKLDPFVVIKEALSKALLYYYPLAGRVVENDDGKLSVHLEPSHGVPLIEANANCHLSSLEYLDGNDVEIANKLAFDLPLQDKNGHEYPLVLKVTKFLCGGFTIGLGVSHVVCDGVGVAQFFKALNELASGKSEPSIKPVWKRECVLVGSKNKQPFQDPMGIDTGAISPYLPTSNLVHGCIKVGSEGIRRLKMSLMKENITTTTLDCVMAYVWRARARALNQNYDGKTRLSIMTGVRKYLVDSPFPKGYYGNAVVDVYVVLTVKELNEKPLSEIAKLINMSKKVSSNSDYIKKSINTIYPSSEDFNYVSGAVVSLTDWRHLGFLEMGDLAGNKLVNMVPAPCNLFGLVDLFILTPPSNMDSSMKGGVRVFTSLPSAAMLKFIEEMNTLNNNIY</sequence>
<dbReference type="Proteomes" id="UP001497480">
    <property type="component" value="Unassembled WGS sequence"/>
</dbReference>
<dbReference type="Gene3D" id="3.30.559.10">
    <property type="entry name" value="Chloramphenicol acetyltransferase-like domain"/>
    <property type="match status" value="2"/>
</dbReference>
<accession>A0AAV1W014</accession>
<dbReference type="InterPro" id="IPR023213">
    <property type="entry name" value="CAT-like_dom_sf"/>
</dbReference>
<dbReference type="PANTHER" id="PTHR31147:SF25">
    <property type="entry name" value="HXXXD-TYPE ACYL-TRANSFERASE FAMILY PROTEIN"/>
    <property type="match status" value="1"/>
</dbReference>
<dbReference type="Pfam" id="PF02458">
    <property type="entry name" value="Transferase"/>
    <property type="match status" value="1"/>
</dbReference>
<dbReference type="AlphaFoldDB" id="A0AAV1W014"/>
<reference evidence="2 3" key="1">
    <citation type="submission" date="2024-03" db="EMBL/GenBank/DDBJ databases">
        <authorList>
            <person name="Martinez-Hernandez J."/>
        </authorList>
    </citation>
    <scope>NUCLEOTIDE SEQUENCE [LARGE SCALE GENOMIC DNA]</scope>
</reference>
<comment type="similarity">
    <text evidence="1">Belongs to the plant acyltransferase family.</text>
</comment>
<proteinExistence type="inferred from homology"/>
<comment type="caution">
    <text evidence="2">The sequence shown here is derived from an EMBL/GenBank/DDBJ whole genome shotgun (WGS) entry which is preliminary data.</text>
</comment>
<keyword evidence="3" id="KW-1185">Reference proteome</keyword>
<dbReference type="PANTHER" id="PTHR31147">
    <property type="entry name" value="ACYL TRANSFERASE 4"/>
    <property type="match status" value="1"/>
</dbReference>
<protein>
    <submittedName>
        <fullName evidence="2">Uncharacterized protein</fullName>
    </submittedName>
</protein>
<evidence type="ECO:0000313" key="3">
    <source>
        <dbReference type="Proteomes" id="UP001497480"/>
    </source>
</evidence>
<evidence type="ECO:0000256" key="1">
    <source>
        <dbReference type="ARBA" id="ARBA00009861"/>
    </source>
</evidence>
<evidence type="ECO:0000313" key="2">
    <source>
        <dbReference type="EMBL" id="CAL0302600.1"/>
    </source>
</evidence>
<dbReference type="EMBL" id="CAXHTB010000003">
    <property type="protein sequence ID" value="CAL0302600.1"/>
    <property type="molecule type" value="Genomic_DNA"/>
</dbReference>
<dbReference type="InterPro" id="IPR050898">
    <property type="entry name" value="Plant_acyltransferase"/>
</dbReference>
<gene>
    <name evidence="2" type="ORF">LLUT_LOCUS3660</name>
</gene>
<name>A0AAV1W014_LUPLU</name>
<organism evidence="2 3">
    <name type="scientific">Lupinus luteus</name>
    <name type="common">European yellow lupine</name>
    <dbReference type="NCBI Taxonomy" id="3873"/>
    <lineage>
        <taxon>Eukaryota</taxon>
        <taxon>Viridiplantae</taxon>
        <taxon>Streptophyta</taxon>
        <taxon>Embryophyta</taxon>
        <taxon>Tracheophyta</taxon>
        <taxon>Spermatophyta</taxon>
        <taxon>Magnoliopsida</taxon>
        <taxon>eudicotyledons</taxon>
        <taxon>Gunneridae</taxon>
        <taxon>Pentapetalae</taxon>
        <taxon>rosids</taxon>
        <taxon>fabids</taxon>
        <taxon>Fabales</taxon>
        <taxon>Fabaceae</taxon>
        <taxon>Papilionoideae</taxon>
        <taxon>50 kb inversion clade</taxon>
        <taxon>genistoids sensu lato</taxon>
        <taxon>core genistoids</taxon>
        <taxon>Genisteae</taxon>
        <taxon>Lupinus</taxon>
    </lineage>
</organism>